<dbReference type="Proteomes" id="UP000541136">
    <property type="component" value="Unassembled WGS sequence"/>
</dbReference>
<dbReference type="GO" id="GO:0009307">
    <property type="term" value="P:DNA restriction-modification system"/>
    <property type="evidence" value="ECO:0007669"/>
    <property type="project" value="InterPro"/>
</dbReference>
<dbReference type="InterPro" id="IPR052906">
    <property type="entry name" value="Type_IV_Methyl-Rstrct_Enzyme"/>
</dbReference>
<dbReference type="GO" id="GO:0003677">
    <property type="term" value="F:DNA binding"/>
    <property type="evidence" value="ECO:0007669"/>
    <property type="project" value="InterPro"/>
</dbReference>
<evidence type="ECO:0000313" key="3">
    <source>
        <dbReference type="Proteomes" id="UP000541136"/>
    </source>
</evidence>
<dbReference type="Pfam" id="PF04471">
    <property type="entry name" value="Mrr_cat"/>
    <property type="match status" value="1"/>
</dbReference>
<dbReference type="PANTHER" id="PTHR30015:SF6">
    <property type="entry name" value="SLL1429 PROTEIN"/>
    <property type="match status" value="1"/>
</dbReference>
<comment type="caution">
    <text evidence="2">The sequence shown here is derived from an EMBL/GenBank/DDBJ whole genome shotgun (WGS) entry which is preliminary data.</text>
</comment>
<dbReference type="InterPro" id="IPR007560">
    <property type="entry name" value="Restrct_endonuc_IV_Mrr"/>
</dbReference>
<dbReference type="RefSeq" id="WP_151025348.1">
    <property type="nucleotide sequence ID" value="NZ_JACHIB010000006.1"/>
</dbReference>
<evidence type="ECO:0000259" key="1">
    <source>
        <dbReference type="Pfam" id="PF04471"/>
    </source>
</evidence>
<organism evidence="2 3">
    <name type="scientific">Castellaniella defragrans</name>
    <name type="common">Alcaligenes defragrans</name>
    <dbReference type="NCBI Taxonomy" id="75697"/>
    <lineage>
        <taxon>Bacteria</taxon>
        <taxon>Pseudomonadati</taxon>
        <taxon>Pseudomonadota</taxon>
        <taxon>Betaproteobacteria</taxon>
        <taxon>Burkholderiales</taxon>
        <taxon>Alcaligenaceae</taxon>
        <taxon>Castellaniella</taxon>
    </lineage>
</organism>
<proteinExistence type="predicted"/>
<gene>
    <name evidence="2" type="ORF">HNR28_001387</name>
</gene>
<accession>A0A7W9TMB4</accession>
<dbReference type="InterPro" id="IPR011335">
    <property type="entry name" value="Restrct_endonuc-II-like"/>
</dbReference>
<dbReference type="InterPro" id="IPR011856">
    <property type="entry name" value="tRNA_endonuc-like_dom_sf"/>
</dbReference>
<dbReference type="SUPFAM" id="SSF52980">
    <property type="entry name" value="Restriction endonuclease-like"/>
    <property type="match status" value="1"/>
</dbReference>
<sequence length="309" mass="34896">MSSKALTERKLTDLTPGEFENLTFDLMIARGMKNVSWRTPGADGGRDIEGLIVASDFAQAQTSERWFVECKRYTGSVDWPTIYSKIAYADSNQADVLLMCTSARFTPAAITQADNFNAKKRGIVVRLWPRHQMESILQQHPDISMKYGLTDVPLAPTGSALQLALALSKSVGAHYSTVIFNDGTPDPMLESAHAFALLLQRRIEDVERERRFRPIYFDSKEFQIHTCDIHAGFYKIDEPALSAFSSQLSAITRERLVIAQDGEYSCKLMAKIDLEDTIKRYSETFNAIALWGNFEYRVDKSSILISQRK</sequence>
<protein>
    <recommendedName>
        <fullName evidence="1">Restriction endonuclease type IV Mrr domain-containing protein</fullName>
    </recommendedName>
</protein>
<dbReference type="EMBL" id="JACHIB010000006">
    <property type="protein sequence ID" value="MBB6083350.1"/>
    <property type="molecule type" value="Genomic_DNA"/>
</dbReference>
<reference evidence="2 3" key="1">
    <citation type="submission" date="2020-08" db="EMBL/GenBank/DDBJ databases">
        <title>Genomic Encyclopedia of Type Strains, Phase IV (KMG-IV): sequencing the most valuable type-strain genomes for metagenomic binning, comparative biology and taxonomic classification.</title>
        <authorList>
            <person name="Goeker M."/>
        </authorList>
    </citation>
    <scope>NUCLEOTIDE SEQUENCE [LARGE SCALE GENOMIC DNA]</scope>
    <source>
        <strain evidence="2 3">DSM 12141</strain>
    </source>
</reference>
<dbReference type="AlphaFoldDB" id="A0A7W9TMB4"/>
<dbReference type="PANTHER" id="PTHR30015">
    <property type="entry name" value="MRR RESTRICTION SYSTEM PROTEIN"/>
    <property type="match status" value="1"/>
</dbReference>
<name>A0A7W9TMB4_CASDE</name>
<evidence type="ECO:0000313" key="2">
    <source>
        <dbReference type="EMBL" id="MBB6083350.1"/>
    </source>
</evidence>
<feature type="domain" description="Restriction endonuclease type IV Mrr" evidence="1">
    <location>
        <begin position="13"/>
        <end position="133"/>
    </location>
</feature>
<dbReference type="Gene3D" id="3.40.1350.10">
    <property type="match status" value="1"/>
</dbReference>
<dbReference type="GO" id="GO:0015666">
    <property type="term" value="F:restriction endodeoxyribonuclease activity"/>
    <property type="evidence" value="ECO:0007669"/>
    <property type="project" value="TreeGrafter"/>
</dbReference>